<name>A0A6B8M1P4_9HYPH</name>
<dbReference type="Proteomes" id="UP000422569">
    <property type="component" value="Chromosome"/>
</dbReference>
<evidence type="ECO:0000256" key="5">
    <source>
        <dbReference type="ARBA" id="ARBA00022679"/>
    </source>
</evidence>
<comment type="catalytic activity">
    <reaction evidence="1">
        <text>ATP + protein L-histidine = ADP + protein N-phospho-L-histidine.</text>
        <dbReference type="EC" id="2.7.13.3"/>
    </reaction>
</comment>
<feature type="modified residue" description="4-aspartylphosphate" evidence="13">
    <location>
        <position position="351"/>
    </location>
</feature>
<evidence type="ECO:0000259" key="16">
    <source>
        <dbReference type="PROSITE" id="PS50110"/>
    </source>
</evidence>
<dbReference type="EC" id="2.7.13.3" evidence="3"/>
<sequence>MSLRDVAILIAAQFAVLLLGAAIFFALRKGRPAASEAELERLRDEIWELRAAADARDKAEAESLAKSRFLATVSHEIRTPLNGVMGLAQLLAMTRLDAEQASYVEAIEDSSRSLAQLIDDILDFSKIEAGKLDLRRETFALAPLVESVVELLAPRAFAKSLEIASFIAPDVPRAVEGDPARLRQVLVNLAGNAVNFTENGGVGLRVFKESEALRFEVRDTGPGVPPAAREAIFEEFEQGDASATRRQGGTGLGLAISRRLIAQMSGALALTETSQKGSTFSFTLPSSAALEAFAPPLAGSNFLVVAASRFEAPYLAESLRAAGAEASVAANEDAALARFSKGAAFDAVIVDCALGPERTALLAEAARKAQARRLFLLFSPLERRAFGESALRDFDGWLVKPVRSASLVSRLSQGLQERAADASTPAPAAPVRALAGLRALIAEDNEVNALILTRHLEKLGAAPARARNGAEAVAMAGANSYDVIVMDLFMPELDGREATRRIRQAEARSRATRTPILALTASAQEEDERAARAAGVDAFLTKPVDFADLAATIEELRLAPRMVERRGASGP</sequence>
<evidence type="ECO:0000313" key="17">
    <source>
        <dbReference type="EMBL" id="QGM96215.1"/>
    </source>
</evidence>
<dbReference type="InterPro" id="IPR036890">
    <property type="entry name" value="HATPase_C_sf"/>
</dbReference>
<evidence type="ECO:0000313" key="18">
    <source>
        <dbReference type="Proteomes" id="UP000422569"/>
    </source>
</evidence>
<evidence type="ECO:0000256" key="7">
    <source>
        <dbReference type="ARBA" id="ARBA00022741"/>
    </source>
</evidence>
<keyword evidence="4 13" id="KW-0597">Phosphoprotein</keyword>
<dbReference type="InterPro" id="IPR001789">
    <property type="entry name" value="Sig_transdc_resp-reg_receiver"/>
</dbReference>
<organism evidence="17 18">
    <name type="scientific">Methylocystis parvus</name>
    <dbReference type="NCBI Taxonomy" id="134"/>
    <lineage>
        <taxon>Bacteria</taxon>
        <taxon>Pseudomonadati</taxon>
        <taxon>Pseudomonadota</taxon>
        <taxon>Alphaproteobacteria</taxon>
        <taxon>Hyphomicrobiales</taxon>
        <taxon>Methylocystaceae</taxon>
        <taxon>Methylocystis</taxon>
    </lineage>
</organism>
<keyword evidence="7" id="KW-0547">Nucleotide-binding</keyword>
<accession>A0A6B8M1P4</accession>
<feature type="modified residue" description="4-aspartylphosphate" evidence="13">
    <location>
        <position position="487"/>
    </location>
</feature>
<dbReference type="SUPFAM" id="SSF52172">
    <property type="entry name" value="CheY-like"/>
    <property type="match status" value="2"/>
</dbReference>
<evidence type="ECO:0000256" key="10">
    <source>
        <dbReference type="ARBA" id="ARBA00022989"/>
    </source>
</evidence>
<keyword evidence="11" id="KW-0902">Two-component regulatory system</keyword>
<keyword evidence="12 14" id="KW-0472">Membrane</keyword>
<keyword evidence="18" id="KW-1185">Reference proteome</keyword>
<gene>
    <name evidence="17" type="ORF">F7D14_01060</name>
</gene>
<keyword evidence="6 14" id="KW-0812">Transmembrane</keyword>
<feature type="domain" description="Response regulatory" evidence="16">
    <location>
        <begin position="301"/>
        <end position="415"/>
    </location>
</feature>
<dbReference type="PROSITE" id="PS50109">
    <property type="entry name" value="HIS_KIN"/>
    <property type="match status" value="1"/>
</dbReference>
<proteinExistence type="predicted"/>
<dbReference type="GO" id="GO:0000155">
    <property type="term" value="F:phosphorelay sensor kinase activity"/>
    <property type="evidence" value="ECO:0007669"/>
    <property type="project" value="InterPro"/>
</dbReference>
<evidence type="ECO:0000256" key="12">
    <source>
        <dbReference type="ARBA" id="ARBA00023136"/>
    </source>
</evidence>
<evidence type="ECO:0000256" key="4">
    <source>
        <dbReference type="ARBA" id="ARBA00022553"/>
    </source>
</evidence>
<dbReference type="InterPro" id="IPR004358">
    <property type="entry name" value="Sig_transdc_His_kin-like_C"/>
</dbReference>
<feature type="transmembrane region" description="Helical" evidence="14">
    <location>
        <begin position="6"/>
        <end position="27"/>
    </location>
</feature>
<dbReference type="InterPro" id="IPR003594">
    <property type="entry name" value="HATPase_dom"/>
</dbReference>
<dbReference type="PANTHER" id="PTHR45339">
    <property type="entry name" value="HYBRID SIGNAL TRANSDUCTION HISTIDINE KINASE J"/>
    <property type="match status" value="1"/>
</dbReference>
<dbReference type="RefSeq" id="WP_016920071.1">
    <property type="nucleotide sequence ID" value="NZ_CP044331.1"/>
</dbReference>
<dbReference type="KEGG" id="mpar:F7D14_01060"/>
<evidence type="ECO:0000256" key="2">
    <source>
        <dbReference type="ARBA" id="ARBA00004370"/>
    </source>
</evidence>
<evidence type="ECO:0000256" key="8">
    <source>
        <dbReference type="ARBA" id="ARBA00022777"/>
    </source>
</evidence>
<dbReference type="PANTHER" id="PTHR45339:SF1">
    <property type="entry name" value="HYBRID SIGNAL TRANSDUCTION HISTIDINE KINASE J"/>
    <property type="match status" value="1"/>
</dbReference>
<dbReference type="FunFam" id="1.10.287.130:FF:000004">
    <property type="entry name" value="Ethylene receptor 1"/>
    <property type="match status" value="1"/>
</dbReference>
<evidence type="ECO:0000259" key="15">
    <source>
        <dbReference type="PROSITE" id="PS50109"/>
    </source>
</evidence>
<dbReference type="SUPFAM" id="SSF55874">
    <property type="entry name" value="ATPase domain of HSP90 chaperone/DNA topoisomerase II/histidine kinase"/>
    <property type="match status" value="1"/>
</dbReference>
<dbReference type="InterPro" id="IPR036097">
    <property type="entry name" value="HisK_dim/P_sf"/>
</dbReference>
<dbReference type="SMART" id="SM00387">
    <property type="entry name" value="HATPase_c"/>
    <property type="match status" value="1"/>
</dbReference>
<dbReference type="CDD" id="cd16922">
    <property type="entry name" value="HATPase_EvgS-ArcB-TorS-like"/>
    <property type="match status" value="1"/>
</dbReference>
<dbReference type="GO" id="GO:0005524">
    <property type="term" value="F:ATP binding"/>
    <property type="evidence" value="ECO:0007669"/>
    <property type="project" value="UniProtKB-KW"/>
</dbReference>
<dbReference type="InterPro" id="IPR011006">
    <property type="entry name" value="CheY-like_superfamily"/>
</dbReference>
<dbReference type="Pfam" id="PF02518">
    <property type="entry name" value="HATPase_c"/>
    <property type="match status" value="1"/>
</dbReference>
<protein>
    <recommendedName>
        <fullName evidence="3">histidine kinase</fullName>
        <ecNumber evidence="3">2.7.13.3</ecNumber>
    </recommendedName>
</protein>
<evidence type="ECO:0000256" key="6">
    <source>
        <dbReference type="ARBA" id="ARBA00022692"/>
    </source>
</evidence>
<keyword evidence="5" id="KW-0808">Transferase</keyword>
<dbReference type="Gene3D" id="3.30.565.10">
    <property type="entry name" value="Histidine kinase-like ATPase, C-terminal domain"/>
    <property type="match status" value="1"/>
</dbReference>
<dbReference type="CDD" id="cd17546">
    <property type="entry name" value="REC_hyHK_CKI1_RcsC-like"/>
    <property type="match status" value="1"/>
</dbReference>
<keyword evidence="9" id="KW-0067">ATP-binding</keyword>
<dbReference type="EMBL" id="CP044331">
    <property type="protein sequence ID" value="QGM96215.1"/>
    <property type="molecule type" value="Genomic_DNA"/>
</dbReference>
<reference evidence="17 18" key="1">
    <citation type="submission" date="2019-09" db="EMBL/GenBank/DDBJ databases">
        <title>Isolation and complete genome sequencing of Methylocystis species.</title>
        <authorList>
            <person name="Rumah B.L."/>
            <person name="Stead C.E."/>
            <person name="Stevens B.C."/>
            <person name="Minton N.P."/>
            <person name="Grosse-Honebrink A."/>
            <person name="Zhang Y."/>
        </authorList>
    </citation>
    <scope>NUCLEOTIDE SEQUENCE [LARGE SCALE GENOMIC DNA]</scope>
    <source>
        <strain evidence="17 18">BRCS2</strain>
    </source>
</reference>
<dbReference type="SUPFAM" id="SSF47384">
    <property type="entry name" value="Homodimeric domain of signal transducing histidine kinase"/>
    <property type="match status" value="1"/>
</dbReference>
<dbReference type="FunFam" id="3.30.565.10:FF:000010">
    <property type="entry name" value="Sensor histidine kinase RcsC"/>
    <property type="match status" value="1"/>
</dbReference>
<evidence type="ECO:0000256" key="1">
    <source>
        <dbReference type="ARBA" id="ARBA00000085"/>
    </source>
</evidence>
<dbReference type="SMART" id="SM00448">
    <property type="entry name" value="REC"/>
    <property type="match status" value="1"/>
</dbReference>
<dbReference type="InterPro" id="IPR005467">
    <property type="entry name" value="His_kinase_dom"/>
</dbReference>
<dbReference type="Gene3D" id="3.40.50.2300">
    <property type="match status" value="2"/>
</dbReference>
<evidence type="ECO:0000256" key="9">
    <source>
        <dbReference type="ARBA" id="ARBA00022840"/>
    </source>
</evidence>
<dbReference type="PROSITE" id="PS50110">
    <property type="entry name" value="RESPONSE_REGULATORY"/>
    <property type="match status" value="2"/>
</dbReference>
<keyword evidence="8" id="KW-0418">Kinase</keyword>
<dbReference type="SMART" id="SM00388">
    <property type="entry name" value="HisKA"/>
    <property type="match status" value="1"/>
</dbReference>
<dbReference type="Pfam" id="PF00512">
    <property type="entry name" value="HisKA"/>
    <property type="match status" value="1"/>
</dbReference>
<evidence type="ECO:0000256" key="14">
    <source>
        <dbReference type="SAM" id="Phobius"/>
    </source>
</evidence>
<evidence type="ECO:0000256" key="11">
    <source>
        <dbReference type="ARBA" id="ARBA00023012"/>
    </source>
</evidence>
<dbReference type="CDD" id="cd00082">
    <property type="entry name" value="HisKA"/>
    <property type="match status" value="1"/>
</dbReference>
<feature type="domain" description="Response regulatory" evidence="16">
    <location>
        <begin position="438"/>
        <end position="557"/>
    </location>
</feature>
<dbReference type="AlphaFoldDB" id="A0A6B8M1P4"/>
<evidence type="ECO:0000256" key="3">
    <source>
        <dbReference type="ARBA" id="ARBA00012438"/>
    </source>
</evidence>
<dbReference type="Pfam" id="PF00072">
    <property type="entry name" value="Response_reg"/>
    <property type="match status" value="1"/>
</dbReference>
<dbReference type="GO" id="GO:0016020">
    <property type="term" value="C:membrane"/>
    <property type="evidence" value="ECO:0007669"/>
    <property type="project" value="UniProtKB-SubCell"/>
</dbReference>
<comment type="subcellular location">
    <subcellularLocation>
        <location evidence="2">Membrane</location>
    </subcellularLocation>
</comment>
<dbReference type="InterPro" id="IPR003661">
    <property type="entry name" value="HisK_dim/P_dom"/>
</dbReference>
<feature type="domain" description="Histidine kinase" evidence="15">
    <location>
        <begin position="72"/>
        <end position="288"/>
    </location>
</feature>
<dbReference type="PRINTS" id="PR00344">
    <property type="entry name" value="BCTRLSENSOR"/>
</dbReference>
<keyword evidence="10 14" id="KW-1133">Transmembrane helix</keyword>
<evidence type="ECO:0000256" key="13">
    <source>
        <dbReference type="PROSITE-ProRule" id="PRU00169"/>
    </source>
</evidence>
<dbReference type="Gene3D" id="1.10.287.130">
    <property type="match status" value="1"/>
</dbReference>